<reference evidence="2" key="1">
    <citation type="submission" date="2020-11" db="EMBL/GenBank/DDBJ databases">
        <authorList>
            <consortium name="DOE Joint Genome Institute"/>
            <person name="Ahrendt S."/>
            <person name="Riley R."/>
            <person name="Andreopoulos W."/>
            <person name="LaButti K."/>
            <person name="Pangilinan J."/>
            <person name="Ruiz-duenas F.J."/>
            <person name="Barrasa J.M."/>
            <person name="Sanchez-Garcia M."/>
            <person name="Camarero S."/>
            <person name="Miyauchi S."/>
            <person name="Serrano A."/>
            <person name="Linde D."/>
            <person name="Babiker R."/>
            <person name="Drula E."/>
            <person name="Ayuso-Fernandez I."/>
            <person name="Pacheco R."/>
            <person name="Padilla G."/>
            <person name="Ferreira P."/>
            <person name="Barriuso J."/>
            <person name="Kellner H."/>
            <person name="Castanera R."/>
            <person name="Alfaro M."/>
            <person name="Ramirez L."/>
            <person name="Pisabarro A.G."/>
            <person name="Kuo A."/>
            <person name="Tritt A."/>
            <person name="Lipzen A."/>
            <person name="He G."/>
            <person name="Yan M."/>
            <person name="Ng V."/>
            <person name="Cullen D."/>
            <person name="Martin F."/>
            <person name="Rosso M.-N."/>
            <person name="Henrissat B."/>
            <person name="Hibbett D."/>
            <person name="Martinez A.T."/>
            <person name="Grigoriev I.V."/>
        </authorList>
    </citation>
    <scope>NUCLEOTIDE SEQUENCE</scope>
    <source>
        <strain evidence="2">AH 44721</strain>
    </source>
</reference>
<protein>
    <submittedName>
        <fullName evidence="2">Uncharacterized protein</fullName>
    </submittedName>
</protein>
<evidence type="ECO:0000256" key="1">
    <source>
        <dbReference type="SAM" id="MobiDB-lite"/>
    </source>
</evidence>
<evidence type="ECO:0000313" key="2">
    <source>
        <dbReference type="EMBL" id="KAF8870972.1"/>
    </source>
</evidence>
<feature type="region of interest" description="Disordered" evidence="1">
    <location>
        <begin position="107"/>
        <end position="128"/>
    </location>
</feature>
<feature type="compositionally biased region" description="Polar residues" evidence="1">
    <location>
        <begin position="118"/>
        <end position="128"/>
    </location>
</feature>
<feature type="compositionally biased region" description="Basic and acidic residues" evidence="1">
    <location>
        <begin position="107"/>
        <end position="117"/>
    </location>
</feature>
<sequence length="128" mass="13964">MPKLALQRDQKVYPKPQDSASGPIATHGPSNVDDLDTIVSNQEPPPYDILEVASSNAPQASLSEDLLAPSSAIEVSTSSGQSRTIIQELDEYLVRIGCGAIVEQFHRQRQEKEKSRIESGSNMTEKQS</sequence>
<organism evidence="2 3">
    <name type="scientific">Gymnopilus junonius</name>
    <name type="common">Spectacular rustgill mushroom</name>
    <name type="synonym">Gymnopilus spectabilis subsp. junonius</name>
    <dbReference type="NCBI Taxonomy" id="109634"/>
    <lineage>
        <taxon>Eukaryota</taxon>
        <taxon>Fungi</taxon>
        <taxon>Dikarya</taxon>
        <taxon>Basidiomycota</taxon>
        <taxon>Agaricomycotina</taxon>
        <taxon>Agaricomycetes</taxon>
        <taxon>Agaricomycetidae</taxon>
        <taxon>Agaricales</taxon>
        <taxon>Agaricineae</taxon>
        <taxon>Hymenogastraceae</taxon>
        <taxon>Gymnopilus</taxon>
    </lineage>
</organism>
<gene>
    <name evidence="2" type="ORF">CPB84DRAFT_1801435</name>
</gene>
<feature type="compositionally biased region" description="Basic and acidic residues" evidence="1">
    <location>
        <begin position="1"/>
        <end position="12"/>
    </location>
</feature>
<dbReference type="EMBL" id="JADNYJ010000330">
    <property type="protein sequence ID" value="KAF8870972.1"/>
    <property type="molecule type" value="Genomic_DNA"/>
</dbReference>
<name>A0A9P5N796_GYMJU</name>
<comment type="caution">
    <text evidence="2">The sequence shown here is derived from an EMBL/GenBank/DDBJ whole genome shotgun (WGS) entry which is preliminary data.</text>
</comment>
<keyword evidence="3" id="KW-1185">Reference proteome</keyword>
<proteinExistence type="predicted"/>
<evidence type="ECO:0000313" key="3">
    <source>
        <dbReference type="Proteomes" id="UP000724874"/>
    </source>
</evidence>
<accession>A0A9P5N796</accession>
<feature type="region of interest" description="Disordered" evidence="1">
    <location>
        <begin position="1"/>
        <end position="34"/>
    </location>
</feature>
<dbReference type="Proteomes" id="UP000724874">
    <property type="component" value="Unassembled WGS sequence"/>
</dbReference>
<dbReference type="AlphaFoldDB" id="A0A9P5N796"/>